<comment type="caution">
    <text evidence="8">The sequence shown here is derived from an EMBL/GenBank/DDBJ whole genome shotgun (WGS) entry which is preliminary data.</text>
</comment>
<dbReference type="PANTHER" id="PTHR31225">
    <property type="entry name" value="OS04G0344100 PROTEIN-RELATED"/>
    <property type="match status" value="1"/>
</dbReference>
<dbReference type="Pfam" id="PF01397">
    <property type="entry name" value="Terpene_synth"/>
    <property type="match status" value="1"/>
</dbReference>
<dbReference type="GO" id="GO:0016102">
    <property type="term" value="P:diterpenoid biosynthetic process"/>
    <property type="evidence" value="ECO:0007669"/>
    <property type="project" value="InterPro"/>
</dbReference>
<evidence type="ECO:0000256" key="1">
    <source>
        <dbReference type="ARBA" id="ARBA00001946"/>
    </source>
</evidence>
<comment type="pathway">
    <text evidence="2">Secondary metabolite biosynthesis; terpenoid biosynthesis.</text>
</comment>
<evidence type="ECO:0000259" key="6">
    <source>
        <dbReference type="Pfam" id="PF01397"/>
    </source>
</evidence>
<keyword evidence="3" id="KW-0479">Metal-binding</keyword>
<evidence type="ECO:0000313" key="9">
    <source>
        <dbReference type="Proteomes" id="UP000325081"/>
    </source>
</evidence>
<dbReference type="SUPFAM" id="SSF48239">
    <property type="entry name" value="Terpenoid cyclases/Protein prenyltransferases"/>
    <property type="match status" value="1"/>
</dbReference>
<evidence type="ECO:0000256" key="4">
    <source>
        <dbReference type="ARBA" id="ARBA00022842"/>
    </source>
</evidence>
<dbReference type="InterPro" id="IPR001906">
    <property type="entry name" value="Terpene_synth_N"/>
</dbReference>
<dbReference type="InterPro" id="IPR005630">
    <property type="entry name" value="Terpene_synthase_metal-bd"/>
</dbReference>
<dbReference type="InterPro" id="IPR008949">
    <property type="entry name" value="Isoprenoid_synthase_dom_sf"/>
</dbReference>
<proteinExistence type="predicted"/>
<keyword evidence="5" id="KW-0456">Lyase</keyword>
<organism evidence="8 9">
    <name type="scientific">Striga asiatica</name>
    <name type="common">Asiatic witchweed</name>
    <name type="synonym">Buchnera asiatica</name>
    <dbReference type="NCBI Taxonomy" id="4170"/>
    <lineage>
        <taxon>Eukaryota</taxon>
        <taxon>Viridiplantae</taxon>
        <taxon>Streptophyta</taxon>
        <taxon>Embryophyta</taxon>
        <taxon>Tracheophyta</taxon>
        <taxon>Spermatophyta</taxon>
        <taxon>Magnoliopsida</taxon>
        <taxon>eudicotyledons</taxon>
        <taxon>Gunneridae</taxon>
        <taxon>Pentapetalae</taxon>
        <taxon>asterids</taxon>
        <taxon>lamiids</taxon>
        <taxon>Lamiales</taxon>
        <taxon>Orobanchaceae</taxon>
        <taxon>Buchnereae</taxon>
        <taxon>Striga</taxon>
    </lineage>
</organism>
<evidence type="ECO:0000256" key="2">
    <source>
        <dbReference type="ARBA" id="ARBA00004721"/>
    </source>
</evidence>
<dbReference type="PANTHER" id="PTHR31225:SF253">
    <property type="entry name" value="SESQUITERPENE SYNTHASE 31"/>
    <property type="match status" value="1"/>
</dbReference>
<dbReference type="GO" id="GO:0000287">
    <property type="term" value="F:magnesium ion binding"/>
    <property type="evidence" value="ECO:0007669"/>
    <property type="project" value="InterPro"/>
</dbReference>
<name>A0A5A7RDI6_STRAF</name>
<comment type="cofactor">
    <cofactor evidence="1">
        <name>Mg(2+)</name>
        <dbReference type="ChEBI" id="CHEBI:18420"/>
    </cofactor>
</comment>
<reference evidence="9" key="1">
    <citation type="journal article" date="2019" name="Curr. Biol.">
        <title>Genome Sequence of Striga asiatica Provides Insight into the Evolution of Plant Parasitism.</title>
        <authorList>
            <person name="Yoshida S."/>
            <person name="Kim S."/>
            <person name="Wafula E.K."/>
            <person name="Tanskanen J."/>
            <person name="Kim Y.M."/>
            <person name="Honaas L."/>
            <person name="Yang Z."/>
            <person name="Spallek T."/>
            <person name="Conn C.E."/>
            <person name="Ichihashi Y."/>
            <person name="Cheong K."/>
            <person name="Cui S."/>
            <person name="Der J.P."/>
            <person name="Gundlach H."/>
            <person name="Jiao Y."/>
            <person name="Hori C."/>
            <person name="Ishida J.K."/>
            <person name="Kasahara H."/>
            <person name="Kiba T."/>
            <person name="Kim M.S."/>
            <person name="Koo N."/>
            <person name="Laohavisit A."/>
            <person name="Lee Y.H."/>
            <person name="Lumba S."/>
            <person name="McCourt P."/>
            <person name="Mortimer J.C."/>
            <person name="Mutuku J.M."/>
            <person name="Nomura T."/>
            <person name="Sasaki-Sekimoto Y."/>
            <person name="Seto Y."/>
            <person name="Wang Y."/>
            <person name="Wakatake T."/>
            <person name="Sakakibara H."/>
            <person name="Demura T."/>
            <person name="Yamaguchi S."/>
            <person name="Yoneyama K."/>
            <person name="Manabe R.I."/>
            <person name="Nelson D.C."/>
            <person name="Schulman A.H."/>
            <person name="Timko M.P."/>
            <person name="dePamphilis C.W."/>
            <person name="Choi D."/>
            <person name="Shirasu K."/>
        </authorList>
    </citation>
    <scope>NUCLEOTIDE SEQUENCE [LARGE SCALE GENOMIC DNA]</scope>
    <source>
        <strain evidence="9">cv. UVA1</strain>
    </source>
</reference>
<dbReference type="Gene3D" id="1.10.600.10">
    <property type="entry name" value="Farnesyl Diphosphate Synthase"/>
    <property type="match status" value="1"/>
</dbReference>
<dbReference type="AlphaFoldDB" id="A0A5A7RDI6"/>
<dbReference type="InterPro" id="IPR050148">
    <property type="entry name" value="Terpene_synthase-like"/>
</dbReference>
<dbReference type="InterPro" id="IPR008930">
    <property type="entry name" value="Terpenoid_cyclase/PrenylTrfase"/>
</dbReference>
<dbReference type="SFLD" id="SFLDS00005">
    <property type="entry name" value="Isoprenoid_Synthase_Type_I"/>
    <property type="match status" value="1"/>
</dbReference>
<dbReference type="Gene3D" id="1.50.10.130">
    <property type="entry name" value="Terpene synthase, N-terminal domain"/>
    <property type="match status" value="1"/>
</dbReference>
<sequence>MQEQEKYAEAIETLKNDVRAKINDAKSSKSLITLIATVGRLGLGYHFETEITSKLETIYENLQEKHEDHDLFTTALGFLLLRQHQYQVSCCIFEKFKDGENKFKDDVANDAEGLLSLYEAAHARIHGEEILDEAVPFTTHHLKRILATETIKSSLKEQIMRALDHPHYRGAPIIEIRVFIPLYEKDDSKDPLLLKLAKLNFNFLQNMYKKELSQLSNWWIQLDLKSKLTYARDRLIESYLWGTAIHFEPQYAYVRKIVAKIMQLLSVIDDTYDNYATLDEAQLFTDILEKWDINEIDPLPNYMKIVYEYIMSSYEEYKHDAEEQDKSFAIPFHVETVKRIARAYNQEQIWIMERQMPSFEHYMKNSMDTSCMYVVFSGLIPGLKSSTKDTVDWLASEPMPFISTAKMCRHLQDLGSEDRENREGKLLTVVDCHMKDYGVSRKETLSKFKEFVENGWKNVNTEWVAKNSVPKEMLVPLINYGRMAEVTYKDSIDHFTFPDKFMTPVITAIFIDPIAI</sequence>
<dbReference type="SFLD" id="SFLDG01019">
    <property type="entry name" value="Terpene_Cyclase_Like_1_C_Termi"/>
    <property type="match status" value="1"/>
</dbReference>
<dbReference type="Pfam" id="PF03936">
    <property type="entry name" value="Terpene_synth_C"/>
    <property type="match status" value="1"/>
</dbReference>
<keyword evidence="4" id="KW-0460">Magnesium</keyword>
<dbReference type="FunFam" id="1.50.10.130:FF:000001">
    <property type="entry name" value="Isoprene synthase, chloroplastic"/>
    <property type="match status" value="1"/>
</dbReference>
<evidence type="ECO:0000256" key="5">
    <source>
        <dbReference type="ARBA" id="ARBA00023239"/>
    </source>
</evidence>
<feature type="domain" description="Terpene synthase metal-binding" evidence="7">
    <location>
        <begin position="221"/>
        <end position="457"/>
    </location>
</feature>
<dbReference type="FunFam" id="1.10.600.10:FF:000007">
    <property type="entry name" value="Isoprene synthase, chloroplastic"/>
    <property type="match status" value="1"/>
</dbReference>
<feature type="domain" description="Terpene synthase N-terminal" evidence="6">
    <location>
        <begin position="3"/>
        <end position="163"/>
    </location>
</feature>
<dbReference type="GO" id="GO:0010333">
    <property type="term" value="F:terpene synthase activity"/>
    <property type="evidence" value="ECO:0007669"/>
    <property type="project" value="InterPro"/>
</dbReference>
<evidence type="ECO:0000313" key="8">
    <source>
        <dbReference type="EMBL" id="GER55360.1"/>
    </source>
</evidence>
<evidence type="ECO:0000259" key="7">
    <source>
        <dbReference type="Pfam" id="PF03936"/>
    </source>
</evidence>
<dbReference type="CDD" id="cd00684">
    <property type="entry name" value="Terpene_cyclase_plant_C1"/>
    <property type="match status" value="1"/>
</dbReference>
<dbReference type="InterPro" id="IPR036965">
    <property type="entry name" value="Terpene_synth_N_sf"/>
</dbReference>
<evidence type="ECO:0000256" key="3">
    <source>
        <dbReference type="ARBA" id="ARBA00022723"/>
    </source>
</evidence>
<dbReference type="OrthoDB" id="876093at2759"/>
<dbReference type="EMBL" id="BKCP01011737">
    <property type="protein sequence ID" value="GER55360.1"/>
    <property type="molecule type" value="Genomic_DNA"/>
</dbReference>
<dbReference type="SUPFAM" id="SSF48576">
    <property type="entry name" value="Terpenoid synthases"/>
    <property type="match status" value="1"/>
</dbReference>
<gene>
    <name evidence="8" type="ORF">STAS_33011</name>
</gene>
<dbReference type="InterPro" id="IPR034741">
    <property type="entry name" value="Terpene_cyclase-like_1_C"/>
</dbReference>
<accession>A0A5A7RDI6</accession>
<dbReference type="InterPro" id="IPR044814">
    <property type="entry name" value="Terpene_cyclase_plant_C1"/>
</dbReference>
<protein>
    <submittedName>
        <fullName evidence="8">Cadinol synthase</fullName>
    </submittedName>
</protein>
<keyword evidence="9" id="KW-1185">Reference proteome</keyword>
<dbReference type="Proteomes" id="UP000325081">
    <property type="component" value="Unassembled WGS sequence"/>
</dbReference>